<gene>
    <name evidence="2" type="ORF">Fmac_010414</name>
</gene>
<organism evidence="2 3">
    <name type="scientific">Flemingia macrophylla</name>
    <dbReference type="NCBI Taxonomy" id="520843"/>
    <lineage>
        <taxon>Eukaryota</taxon>
        <taxon>Viridiplantae</taxon>
        <taxon>Streptophyta</taxon>
        <taxon>Embryophyta</taxon>
        <taxon>Tracheophyta</taxon>
        <taxon>Spermatophyta</taxon>
        <taxon>Magnoliopsida</taxon>
        <taxon>eudicotyledons</taxon>
        <taxon>Gunneridae</taxon>
        <taxon>Pentapetalae</taxon>
        <taxon>rosids</taxon>
        <taxon>fabids</taxon>
        <taxon>Fabales</taxon>
        <taxon>Fabaceae</taxon>
        <taxon>Papilionoideae</taxon>
        <taxon>50 kb inversion clade</taxon>
        <taxon>NPAAA clade</taxon>
        <taxon>indigoferoid/millettioid clade</taxon>
        <taxon>Phaseoleae</taxon>
        <taxon>Flemingia</taxon>
    </lineage>
</organism>
<keyword evidence="3" id="KW-1185">Reference proteome</keyword>
<dbReference type="EMBL" id="JBGMDY010000004">
    <property type="protein sequence ID" value="KAL2335968.1"/>
    <property type="molecule type" value="Genomic_DNA"/>
</dbReference>
<evidence type="ECO:0000256" key="1">
    <source>
        <dbReference type="SAM" id="MobiDB-lite"/>
    </source>
</evidence>
<feature type="region of interest" description="Disordered" evidence="1">
    <location>
        <begin position="38"/>
        <end position="110"/>
    </location>
</feature>
<reference evidence="2 3" key="1">
    <citation type="submission" date="2024-08" db="EMBL/GenBank/DDBJ databases">
        <title>Insights into the chromosomal genome structure of Flemingia macrophylla.</title>
        <authorList>
            <person name="Ding Y."/>
            <person name="Zhao Y."/>
            <person name="Bi W."/>
            <person name="Wu M."/>
            <person name="Zhao G."/>
            <person name="Gong Y."/>
            <person name="Li W."/>
            <person name="Zhang P."/>
        </authorList>
    </citation>
    <scope>NUCLEOTIDE SEQUENCE [LARGE SCALE GENOMIC DNA]</scope>
    <source>
        <strain evidence="2">DYQJB</strain>
        <tissue evidence="2">Leaf</tissue>
    </source>
</reference>
<evidence type="ECO:0000313" key="3">
    <source>
        <dbReference type="Proteomes" id="UP001603857"/>
    </source>
</evidence>
<dbReference type="Proteomes" id="UP001603857">
    <property type="component" value="Unassembled WGS sequence"/>
</dbReference>
<name>A0ABD1MJH8_9FABA</name>
<dbReference type="AlphaFoldDB" id="A0ABD1MJH8"/>
<comment type="caution">
    <text evidence="2">The sequence shown here is derived from an EMBL/GenBank/DDBJ whole genome shotgun (WGS) entry which is preliminary data.</text>
</comment>
<evidence type="ECO:0000313" key="2">
    <source>
        <dbReference type="EMBL" id="KAL2335968.1"/>
    </source>
</evidence>
<proteinExistence type="predicted"/>
<sequence length="110" mass="12047">MVQKNPNRYEWRMPLELLFLGQERYEVTRVVSLLSARDPCGQGWQDGDPFNLNGNATIAPRPPIAAPLPGTVVSGTPPSRRRPTKPTEGPTAAKESNSGKSKKKKHQKGG</sequence>
<protein>
    <submittedName>
        <fullName evidence="2">Uncharacterized protein</fullName>
    </submittedName>
</protein>
<accession>A0ABD1MJH8</accession>
<feature type="compositionally biased region" description="Basic residues" evidence="1">
    <location>
        <begin position="100"/>
        <end position="110"/>
    </location>
</feature>